<gene>
    <name evidence="1" type="ORF">HYALB_00011847</name>
</gene>
<keyword evidence="2" id="KW-1185">Reference proteome</keyword>
<accession>A0A9N9LWI4</accession>
<evidence type="ECO:0000313" key="1">
    <source>
        <dbReference type="EMBL" id="CAG8981012.1"/>
    </source>
</evidence>
<reference evidence="1" key="1">
    <citation type="submission" date="2021-07" db="EMBL/GenBank/DDBJ databases">
        <authorList>
            <person name="Durling M."/>
        </authorList>
    </citation>
    <scope>NUCLEOTIDE SEQUENCE</scope>
</reference>
<proteinExistence type="predicted"/>
<dbReference type="AlphaFoldDB" id="A0A9N9LWI4"/>
<name>A0A9N9LWI4_9HELO</name>
<comment type="caution">
    <text evidence="1">The sequence shown here is derived from an EMBL/GenBank/DDBJ whole genome shotgun (WGS) entry which is preliminary data.</text>
</comment>
<protein>
    <submittedName>
        <fullName evidence="1">Uncharacterized protein</fullName>
    </submittedName>
</protein>
<sequence length="86" mass="9634">MCIELHTISTCGHADIPWLQKCKAYNWTLGACADEFSGSEERKLTTRYSATECEACTKVAIARSVMGKKEEVKVKKVKSYARKSID</sequence>
<evidence type="ECO:0000313" key="2">
    <source>
        <dbReference type="Proteomes" id="UP000701801"/>
    </source>
</evidence>
<organism evidence="1 2">
    <name type="scientific">Hymenoscyphus albidus</name>
    <dbReference type="NCBI Taxonomy" id="595503"/>
    <lineage>
        <taxon>Eukaryota</taxon>
        <taxon>Fungi</taxon>
        <taxon>Dikarya</taxon>
        <taxon>Ascomycota</taxon>
        <taxon>Pezizomycotina</taxon>
        <taxon>Leotiomycetes</taxon>
        <taxon>Helotiales</taxon>
        <taxon>Helotiaceae</taxon>
        <taxon>Hymenoscyphus</taxon>
    </lineage>
</organism>
<dbReference type="EMBL" id="CAJVRM010000438">
    <property type="protein sequence ID" value="CAG8981012.1"/>
    <property type="molecule type" value="Genomic_DNA"/>
</dbReference>
<dbReference type="Proteomes" id="UP000701801">
    <property type="component" value="Unassembled WGS sequence"/>
</dbReference>